<organism evidence="5 6">
    <name type="scientific">Actinomadura madurae</name>
    <dbReference type="NCBI Taxonomy" id="1993"/>
    <lineage>
        <taxon>Bacteria</taxon>
        <taxon>Bacillati</taxon>
        <taxon>Actinomycetota</taxon>
        <taxon>Actinomycetes</taxon>
        <taxon>Streptosporangiales</taxon>
        <taxon>Thermomonosporaceae</taxon>
        <taxon>Actinomadura</taxon>
    </lineage>
</organism>
<dbReference type="SMART" id="SM00060">
    <property type="entry name" value="FN3"/>
    <property type="match status" value="2"/>
</dbReference>
<dbReference type="InterPro" id="IPR013783">
    <property type="entry name" value="Ig-like_fold"/>
</dbReference>
<dbReference type="RefSeq" id="WP_075020420.1">
    <property type="nucleotide sequence ID" value="NZ_FOVH01000002.1"/>
</dbReference>
<protein>
    <recommendedName>
        <fullName evidence="4">Fibronectin type-III domain-containing protein</fullName>
    </recommendedName>
</protein>
<dbReference type="SUPFAM" id="SSF49265">
    <property type="entry name" value="Fibronectin type III"/>
    <property type="match status" value="1"/>
</dbReference>
<keyword evidence="1" id="KW-0378">Hydrolase</keyword>
<dbReference type="InParanoid" id="A0A1I5A9Z7"/>
<evidence type="ECO:0000313" key="6">
    <source>
        <dbReference type="Proteomes" id="UP000183413"/>
    </source>
</evidence>
<dbReference type="InterPro" id="IPR036116">
    <property type="entry name" value="FN3_sf"/>
</dbReference>
<dbReference type="Proteomes" id="UP000183413">
    <property type="component" value="Unassembled WGS sequence"/>
</dbReference>
<feature type="region of interest" description="Disordered" evidence="3">
    <location>
        <begin position="359"/>
        <end position="426"/>
    </location>
</feature>
<name>A0A1I5A9Z7_9ACTN</name>
<keyword evidence="2" id="KW-0624">Polysaccharide degradation</keyword>
<gene>
    <name evidence="5" type="ORF">SAMN04489713_102511</name>
</gene>
<evidence type="ECO:0000259" key="4">
    <source>
        <dbReference type="PROSITE" id="PS50853"/>
    </source>
</evidence>
<feature type="domain" description="Fibronectin type-III" evidence="4">
    <location>
        <begin position="509"/>
        <end position="594"/>
    </location>
</feature>
<dbReference type="GO" id="GO:0016798">
    <property type="term" value="F:hydrolase activity, acting on glycosyl bonds"/>
    <property type="evidence" value="ECO:0007669"/>
    <property type="project" value="UniProtKB-KW"/>
</dbReference>
<dbReference type="PROSITE" id="PS50853">
    <property type="entry name" value="FN3"/>
    <property type="match status" value="2"/>
</dbReference>
<dbReference type="Gene3D" id="2.60.40.10">
    <property type="entry name" value="Immunoglobulins"/>
    <property type="match status" value="2"/>
</dbReference>
<dbReference type="STRING" id="1993.SAMN04489713_102511"/>
<feature type="compositionally biased region" description="Basic and acidic residues" evidence="3">
    <location>
        <begin position="359"/>
        <end position="374"/>
    </location>
</feature>
<dbReference type="Pfam" id="PF00041">
    <property type="entry name" value="fn3"/>
    <property type="match status" value="1"/>
</dbReference>
<dbReference type="GO" id="GO:0000272">
    <property type="term" value="P:polysaccharide catabolic process"/>
    <property type="evidence" value="ECO:0007669"/>
    <property type="project" value="UniProtKB-KW"/>
</dbReference>
<sequence>MTGLVGMLFRRDRLTGQVAVGLVGVLVIAAGVYGVGVASARYRIADVGAWLTARGKGLAVHVNGPAGKVDGRAAVVPQMRGHNIKIVQDGSTVLIVDLDTGVVSRLDPAQLNIGTSRPLGAGLQVLAGAGKAYTVDSVKGVVQQIDPVSLAPVGASATLPPVLGQAGIDARGTLWVPVSKDGQVAPFADGRLGPPVRVGGPGDALALTIAAGEPVVTNATAATATVVKSSGGRLTLSLPTTVRQAGRGGVLAPPATEGRTVPLLVPGTGSLITVDTGTGRYSSARLAVPRHRYRAPQMLGPKVYIPDETAGALLVYDAAANRFEEPVRVTGRPATLDVFVRDGMLWAHDPSGPRAVVVDERGGRKNVDKYKDRVAGGPNRRAIPLPGGGDAPPPDAGRPPRTPAPPRPGQPPAPPGNVAVTPGAGTMRIDFQPSQGEGIIGYVLKDVPSGLAASPAAIPQGAGPLTFTVRGGDCGREYRFRVAVRYRDSRGRTRERVSAASDPVRPCVTPGAPTGLGARATASGARVSWTAPAGASAYRLSWDGPVSGSRTVSATSATLGDVSTNGSYTFTVAAVNGAGTGTTASAKATLTGPTNRYPVERNGQSNAYIRSTPDANNGSTVATMNDNNGEMVTVHCQVKGAYYNRNADLAGDMYVRLTWQGKTGYLIGYLVDTPGEWTSFAGPPVWKCG</sequence>
<evidence type="ECO:0000256" key="2">
    <source>
        <dbReference type="ARBA" id="ARBA00023326"/>
    </source>
</evidence>
<dbReference type="EMBL" id="FOVH01000002">
    <property type="protein sequence ID" value="SFN59168.1"/>
    <property type="molecule type" value="Genomic_DNA"/>
</dbReference>
<evidence type="ECO:0000256" key="1">
    <source>
        <dbReference type="ARBA" id="ARBA00023295"/>
    </source>
</evidence>
<dbReference type="InterPro" id="IPR003961">
    <property type="entry name" value="FN3_dom"/>
</dbReference>
<feature type="compositionally biased region" description="Pro residues" evidence="3">
    <location>
        <begin position="391"/>
        <end position="415"/>
    </location>
</feature>
<keyword evidence="6" id="KW-1185">Reference proteome</keyword>
<evidence type="ECO:0000313" key="5">
    <source>
        <dbReference type="EMBL" id="SFN59168.1"/>
    </source>
</evidence>
<keyword evidence="1" id="KW-0326">Glycosidase</keyword>
<reference evidence="5 6" key="1">
    <citation type="submission" date="2016-10" db="EMBL/GenBank/DDBJ databases">
        <authorList>
            <person name="de Groot N.N."/>
        </authorList>
    </citation>
    <scope>NUCLEOTIDE SEQUENCE [LARGE SCALE GENOMIC DNA]</scope>
    <source>
        <strain evidence="5 6">DSM 43067</strain>
    </source>
</reference>
<dbReference type="eggNOG" id="COG3391">
    <property type="taxonomic scope" value="Bacteria"/>
</dbReference>
<evidence type="ECO:0000256" key="3">
    <source>
        <dbReference type="SAM" id="MobiDB-lite"/>
    </source>
</evidence>
<keyword evidence="2" id="KW-0119">Carbohydrate metabolism</keyword>
<feature type="region of interest" description="Disordered" evidence="3">
    <location>
        <begin position="494"/>
        <end position="519"/>
    </location>
</feature>
<dbReference type="SUPFAM" id="SSF63825">
    <property type="entry name" value="YWTD domain"/>
    <property type="match status" value="1"/>
</dbReference>
<feature type="domain" description="Fibronectin type-III" evidence="4">
    <location>
        <begin position="411"/>
        <end position="504"/>
    </location>
</feature>
<accession>A0A1I5A9Z7</accession>
<dbReference type="CDD" id="cd00063">
    <property type="entry name" value="FN3"/>
    <property type="match status" value="1"/>
</dbReference>
<dbReference type="AlphaFoldDB" id="A0A1I5A9Z7"/>
<proteinExistence type="predicted"/>